<dbReference type="SUPFAM" id="SSF81301">
    <property type="entry name" value="Nucleotidyltransferase"/>
    <property type="match status" value="1"/>
</dbReference>
<evidence type="ECO:0000313" key="2">
    <source>
        <dbReference type="EMBL" id="CAI5454739.1"/>
    </source>
</evidence>
<dbReference type="Gene3D" id="1.10.1410.10">
    <property type="match status" value="1"/>
</dbReference>
<dbReference type="OrthoDB" id="2274644at2759"/>
<protein>
    <recommendedName>
        <fullName evidence="1">Poly(A) RNA polymerase mitochondrial-like central palm domain-containing protein</fullName>
    </recommendedName>
</protein>
<name>A0A9P1J4C6_9PELO</name>
<dbReference type="PANTHER" id="PTHR12271:SF117">
    <property type="entry name" value="PAP-ASSOCIATED DOMAIN-CONTAINING PROTEIN"/>
    <property type="match status" value="1"/>
</dbReference>
<dbReference type="InterPro" id="IPR054708">
    <property type="entry name" value="MTPAP-like_central"/>
</dbReference>
<reference evidence="2" key="1">
    <citation type="submission" date="2022-11" db="EMBL/GenBank/DDBJ databases">
        <authorList>
            <person name="Kikuchi T."/>
        </authorList>
    </citation>
    <scope>NUCLEOTIDE SEQUENCE</scope>
    <source>
        <strain evidence="2">PS1010</strain>
    </source>
</reference>
<comment type="caution">
    <text evidence="2">The sequence shown here is derived from an EMBL/GenBank/DDBJ whole genome shotgun (WGS) entry which is preliminary data.</text>
</comment>
<dbReference type="GO" id="GO:1990817">
    <property type="term" value="F:poly(A) RNA polymerase activity"/>
    <property type="evidence" value="ECO:0007669"/>
    <property type="project" value="TreeGrafter"/>
</dbReference>
<feature type="domain" description="Poly(A) RNA polymerase mitochondrial-like central palm" evidence="1">
    <location>
        <begin position="68"/>
        <end position="211"/>
    </location>
</feature>
<proteinExistence type="predicted"/>
<evidence type="ECO:0000259" key="1">
    <source>
        <dbReference type="Pfam" id="PF22600"/>
    </source>
</evidence>
<dbReference type="AlphaFoldDB" id="A0A9P1J4C6"/>
<dbReference type="Gene3D" id="3.30.460.10">
    <property type="entry name" value="Beta Polymerase, domain 2"/>
    <property type="match status" value="1"/>
</dbReference>
<dbReference type="PANTHER" id="PTHR12271">
    <property type="entry name" value="POLY A POLYMERASE CID PAP -RELATED"/>
    <property type="match status" value="1"/>
</dbReference>
<dbReference type="GO" id="GO:0031123">
    <property type="term" value="P:RNA 3'-end processing"/>
    <property type="evidence" value="ECO:0007669"/>
    <property type="project" value="TreeGrafter"/>
</dbReference>
<dbReference type="EMBL" id="CANHGI010000006">
    <property type="protein sequence ID" value="CAI5454739.1"/>
    <property type="molecule type" value="Genomic_DNA"/>
</dbReference>
<dbReference type="Pfam" id="PF22600">
    <property type="entry name" value="MTPAP-like_central"/>
    <property type="match status" value="1"/>
</dbReference>
<dbReference type="InterPro" id="IPR043519">
    <property type="entry name" value="NT_sf"/>
</dbReference>
<keyword evidence="3" id="KW-1185">Reference proteome</keyword>
<evidence type="ECO:0000313" key="3">
    <source>
        <dbReference type="Proteomes" id="UP001152747"/>
    </source>
</evidence>
<dbReference type="Proteomes" id="UP001152747">
    <property type="component" value="Unassembled WGS sequence"/>
</dbReference>
<dbReference type="CDD" id="cd05402">
    <property type="entry name" value="NT_PAP_TUTase"/>
    <property type="match status" value="1"/>
</dbReference>
<dbReference type="SUPFAM" id="SSF81631">
    <property type="entry name" value="PAP/OAS1 substrate-binding domain"/>
    <property type="match status" value="1"/>
</dbReference>
<organism evidence="2 3">
    <name type="scientific">Caenorhabditis angaria</name>
    <dbReference type="NCBI Taxonomy" id="860376"/>
    <lineage>
        <taxon>Eukaryota</taxon>
        <taxon>Metazoa</taxon>
        <taxon>Ecdysozoa</taxon>
        <taxon>Nematoda</taxon>
        <taxon>Chromadorea</taxon>
        <taxon>Rhabditida</taxon>
        <taxon>Rhabditina</taxon>
        <taxon>Rhabditomorpha</taxon>
        <taxon>Rhabditoidea</taxon>
        <taxon>Rhabditidae</taxon>
        <taxon>Peloderinae</taxon>
        <taxon>Caenorhabditis</taxon>
    </lineage>
</organism>
<gene>
    <name evidence="2" type="ORF">CAMP_LOCUS17376</name>
</gene>
<sequence length="388" mass="44967">MHLVDYSNESEEDDSVSPTYEQLFENSGFSTEKRPLENALGVIFNEKMNYLYPKITTNWDRNKLERVNSEIWNSYEKNRQKMWDFARKCKAKLRIMNVLQTMFPDDKLEVFCTGSTINGCCSVNSDLDISVSISNLNKIKKYIDVLFKLKKRLIQQRSELEIVFGSVEVTRAKIPIVKLKMFHRSKNPLSIDISLNNYHGVRNSCLLSAYSSIDLRLPAIVNILKLWAAKNNILSSVNGYLNSYTLVLMTIHLFQSAVNPPILPNLQHIYSDYFHKFEESEFELFGKIQNLPEMEENHMSVGELLRLWFTYYDNLRLHKIEIDIKRGTLYKCKQYPFEERSLIVDDPINGENTARCAIKMNEIEEAVSDAATRCMKGNFCLADIGISV</sequence>
<accession>A0A9P1J4C6</accession>